<keyword evidence="2" id="KW-0813">Transport</keyword>
<dbReference type="PANTHER" id="PTHR45628">
    <property type="entry name" value="VOLTAGE-DEPENDENT CALCIUM CHANNEL TYPE A SUBUNIT ALPHA-1"/>
    <property type="match status" value="1"/>
</dbReference>
<evidence type="ECO:0000313" key="15">
    <source>
        <dbReference type="EMBL" id="CAE8619994.1"/>
    </source>
</evidence>
<keyword evidence="16" id="KW-1185">Reference proteome</keyword>
<reference evidence="15" key="1">
    <citation type="submission" date="2021-02" db="EMBL/GenBank/DDBJ databases">
        <authorList>
            <person name="Dougan E. K."/>
            <person name="Rhodes N."/>
            <person name="Thang M."/>
            <person name="Chan C."/>
        </authorList>
    </citation>
    <scope>NUCLEOTIDE SEQUENCE</scope>
</reference>
<accession>A0A813G1Q8</accession>
<proteinExistence type="predicted"/>
<comment type="caution">
    <text evidence="15">The sequence shown here is derived from an EMBL/GenBank/DDBJ whole genome shotgun (WGS) entry which is preliminary data.</text>
</comment>
<evidence type="ECO:0000256" key="4">
    <source>
        <dbReference type="ARBA" id="ARBA00022673"/>
    </source>
</evidence>
<evidence type="ECO:0000256" key="3">
    <source>
        <dbReference type="ARBA" id="ARBA00022568"/>
    </source>
</evidence>
<dbReference type="Pfam" id="PF00520">
    <property type="entry name" value="Ion_trans"/>
    <property type="match status" value="1"/>
</dbReference>
<keyword evidence="7" id="KW-0851">Voltage-gated channel</keyword>
<feature type="non-terminal residue" evidence="15">
    <location>
        <position position="139"/>
    </location>
</feature>
<dbReference type="GO" id="GO:0098703">
    <property type="term" value="P:calcium ion import across plasma membrane"/>
    <property type="evidence" value="ECO:0007669"/>
    <property type="project" value="TreeGrafter"/>
</dbReference>
<keyword evidence="11" id="KW-0325">Glycoprotein</keyword>
<dbReference type="GO" id="GO:0008331">
    <property type="term" value="F:high voltage-gated calcium channel activity"/>
    <property type="evidence" value="ECO:0007669"/>
    <property type="project" value="TreeGrafter"/>
</dbReference>
<dbReference type="AlphaFoldDB" id="A0A813G1Q8"/>
<evidence type="ECO:0000256" key="5">
    <source>
        <dbReference type="ARBA" id="ARBA00022692"/>
    </source>
</evidence>
<dbReference type="GO" id="GO:0005891">
    <property type="term" value="C:voltage-gated calcium channel complex"/>
    <property type="evidence" value="ECO:0007669"/>
    <property type="project" value="TreeGrafter"/>
</dbReference>
<dbReference type="SUPFAM" id="SSF81324">
    <property type="entry name" value="Voltage-gated potassium channels"/>
    <property type="match status" value="1"/>
</dbReference>
<protein>
    <recommendedName>
        <fullName evidence="14">Ion transport domain-containing protein</fullName>
    </recommendedName>
</protein>
<dbReference type="OrthoDB" id="444540at2759"/>
<feature type="domain" description="Ion transport" evidence="14">
    <location>
        <begin position="19"/>
        <end position="135"/>
    </location>
</feature>
<comment type="subcellular location">
    <subcellularLocation>
        <location evidence="1">Membrane</location>
        <topology evidence="1">Multi-pass membrane protein</topology>
    </subcellularLocation>
</comment>
<sequence>MTDVVLTIIDIDSRAAGERTPTAVKVLSIVCYVIYLFEFGARVFAKGWPVFRNIWSQLDLVVLCVGSLQIVVDAIDGLQFDIGFMRILRIARIMRLARVVRKFRYLSELRKLLQMMGSCMKTLLWSILFCFMVMTVLIL</sequence>
<keyword evidence="4" id="KW-0107">Calcium channel</keyword>
<evidence type="ECO:0000256" key="13">
    <source>
        <dbReference type="SAM" id="Phobius"/>
    </source>
</evidence>
<keyword evidence="9" id="KW-0406">Ion transport</keyword>
<keyword evidence="5 13" id="KW-0812">Transmembrane</keyword>
<evidence type="ECO:0000256" key="11">
    <source>
        <dbReference type="ARBA" id="ARBA00023180"/>
    </source>
</evidence>
<dbReference type="InterPro" id="IPR027359">
    <property type="entry name" value="Volt_channel_dom_sf"/>
</dbReference>
<feature type="transmembrane region" description="Helical" evidence="13">
    <location>
        <begin position="118"/>
        <end position="138"/>
    </location>
</feature>
<evidence type="ECO:0000256" key="7">
    <source>
        <dbReference type="ARBA" id="ARBA00022882"/>
    </source>
</evidence>
<dbReference type="Gene3D" id="1.20.120.350">
    <property type="entry name" value="Voltage-gated potassium channels. Chain C"/>
    <property type="match status" value="1"/>
</dbReference>
<evidence type="ECO:0000256" key="6">
    <source>
        <dbReference type="ARBA" id="ARBA00022837"/>
    </source>
</evidence>
<keyword evidence="6" id="KW-0106">Calcium</keyword>
<dbReference type="InterPro" id="IPR050599">
    <property type="entry name" value="VDCC_alpha-1_subunit"/>
</dbReference>
<dbReference type="EMBL" id="CAJNNV010027280">
    <property type="protein sequence ID" value="CAE8619994.1"/>
    <property type="molecule type" value="Genomic_DNA"/>
</dbReference>
<evidence type="ECO:0000256" key="8">
    <source>
        <dbReference type="ARBA" id="ARBA00022989"/>
    </source>
</evidence>
<evidence type="ECO:0000256" key="9">
    <source>
        <dbReference type="ARBA" id="ARBA00023065"/>
    </source>
</evidence>
<gene>
    <name evidence="15" type="ORF">PGLA1383_LOCUS37567</name>
</gene>
<dbReference type="PANTHER" id="PTHR45628:SF7">
    <property type="entry name" value="VOLTAGE-DEPENDENT CALCIUM CHANNEL TYPE A SUBUNIT ALPHA-1"/>
    <property type="match status" value="1"/>
</dbReference>
<feature type="non-terminal residue" evidence="15">
    <location>
        <position position="1"/>
    </location>
</feature>
<evidence type="ECO:0000256" key="2">
    <source>
        <dbReference type="ARBA" id="ARBA00022448"/>
    </source>
</evidence>
<name>A0A813G1Q8_POLGL</name>
<keyword evidence="10 13" id="KW-0472">Membrane</keyword>
<evidence type="ECO:0000256" key="1">
    <source>
        <dbReference type="ARBA" id="ARBA00004141"/>
    </source>
</evidence>
<keyword evidence="3" id="KW-0109">Calcium transport</keyword>
<evidence type="ECO:0000313" key="16">
    <source>
        <dbReference type="Proteomes" id="UP000654075"/>
    </source>
</evidence>
<dbReference type="InterPro" id="IPR005821">
    <property type="entry name" value="Ion_trans_dom"/>
</dbReference>
<evidence type="ECO:0000256" key="12">
    <source>
        <dbReference type="ARBA" id="ARBA00023303"/>
    </source>
</evidence>
<evidence type="ECO:0000256" key="10">
    <source>
        <dbReference type="ARBA" id="ARBA00023136"/>
    </source>
</evidence>
<organism evidence="15 16">
    <name type="scientific">Polarella glacialis</name>
    <name type="common">Dinoflagellate</name>
    <dbReference type="NCBI Taxonomy" id="89957"/>
    <lineage>
        <taxon>Eukaryota</taxon>
        <taxon>Sar</taxon>
        <taxon>Alveolata</taxon>
        <taxon>Dinophyceae</taxon>
        <taxon>Suessiales</taxon>
        <taxon>Suessiaceae</taxon>
        <taxon>Polarella</taxon>
    </lineage>
</organism>
<keyword evidence="8 13" id="KW-1133">Transmembrane helix</keyword>
<dbReference type="Proteomes" id="UP000654075">
    <property type="component" value="Unassembled WGS sequence"/>
</dbReference>
<evidence type="ECO:0000259" key="14">
    <source>
        <dbReference type="Pfam" id="PF00520"/>
    </source>
</evidence>
<keyword evidence="12" id="KW-0407">Ion channel</keyword>